<dbReference type="PANTHER" id="PTHR10472:SF5">
    <property type="entry name" value="D-AMINOACYL-TRNA DEACYLASE 1"/>
    <property type="match status" value="1"/>
</dbReference>
<dbReference type="EC" id="3.1.1.96" evidence="2 6"/>
<comment type="caution">
    <text evidence="8">The sequence shown here is derived from an EMBL/GenBank/DDBJ whole genome shotgun (WGS) entry which is preliminary data.</text>
</comment>
<name>A0A1Q5TAF9_9EURO</name>
<dbReference type="PANTHER" id="PTHR10472">
    <property type="entry name" value="D-TYROSYL-TRNA TYR DEACYLASE"/>
    <property type="match status" value="1"/>
</dbReference>
<dbReference type="STRING" id="1316194.A0A1Q5TAF9"/>
<dbReference type="FunFam" id="3.50.80.10:FF:000001">
    <property type="entry name" value="D-aminoacyl-tRNA deacylase"/>
    <property type="match status" value="1"/>
</dbReference>
<dbReference type="Pfam" id="PF02580">
    <property type="entry name" value="Tyr_Deacylase"/>
    <property type="match status" value="1"/>
</dbReference>
<feature type="compositionally biased region" description="Basic and acidic residues" evidence="7">
    <location>
        <begin position="228"/>
        <end position="263"/>
    </location>
</feature>
<evidence type="ECO:0000256" key="3">
    <source>
        <dbReference type="ARBA" id="ARBA00020007"/>
    </source>
</evidence>
<dbReference type="InterPro" id="IPR023509">
    <property type="entry name" value="DTD-like_sf"/>
</dbReference>
<evidence type="ECO:0000256" key="6">
    <source>
        <dbReference type="RuleBase" id="RU003470"/>
    </source>
</evidence>
<organism evidence="8 9">
    <name type="scientific">Penicillium subrubescens</name>
    <dbReference type="NCBI Taxonomy" id="1316194"/>
    <lineage>
        <taxon>Eukaryota</taxon>
        <taxon>Fungi</taxon>
        <taxon>Dikarya</taxon>
        <taxon>Ascomycota</taxon>
        <taxon>Pezizomycotina</taxon>
        <taxon>Eurotiomycetes</taxon>
        <taxon>Eurotiomycetidae</taxon>
        <taxon>Eurotiales</taxon>
        <taxon>Aspergillaceae</taxon>
        <taxon>Penicillium</taxon>
    </lineage>
</organism>
<evidence type="ECO:0000256" key="5">
    <source>
        <dbReference type="ARBA" id="ARBA00048018"/>
    </source>
</evidence>
<comment type="catalytic activity">
    <reaction evidence="5">
        <text>a D-aminoacyl-tRNA + H2O = a tRNA + a D-alpha-amino acid + H(+)</text>
        <dbReference type="Rhea" id="RHEA:13953"/>
        <dbReference type="Rhea" id="RHEA-COMP:10123"/>
        <dbReference type="Rhea" id="RHEA-COMP:10124"/>
        <dbReference type="ChEBI" id="CHEBI:15377"/>
        <dbReference type="ChEBI" id="CHEBI:15378"/>
        <dbReference type="ChEBI" id="CHEBI:59871"/>
        <dbReference type="ChEBI" id="CHEBI:78442"/>
        <dbReference type="ChEBI" id="CHEBI:79333"/>
        <dbReference type="EC" id="3.1.1.96"/>
    </reaction>
</comment>
<comment type="subcellular location">
    <subcellularLocation>
        <location evidence="6">Cytoplasm</location>
    </subcellularLocation>
</comment>
<evidence type="ECO:0000313" key="8">
    <source>
        <dbReference type="EMBL" id="OKO97229.1"/>
    </source>
</evidence>
<dbReference type="Proteomes" id="UP000186955">
    <property type="component" value="Unassembled WGS sequence"/>
</dbReference>
<feature type="region of interest" description="Disordered" evidence="7">
    <location>
        <begin position="222"/>
        <end position="272"/>
    </location>
</feature>
<keyword evidence="6" id="KW-0694">RNA-binding</keyword>
<dbReference type="GO" id="GO:0005737">
    <property type="term" value="C:cytoplasm"/>
    <property type="evidence" value="ECO:0007669"/>
    <property type="project" value="UniProtKB-SubCell"/>
</dbReference>
<evidence type="ECO:0000256" key="2">
    <source>
        <dbReference type="ARBA" id="ARBA00013056"/>
    </source>
</evidence>
<evidence type="ECO:0000313" key="9">
    <source>
        <dbReference type="Proteomes" id="UP000186955"/>
    </source>
</evidence>
<reference evidence="8 9" key="1">
    <citation type="submission" date="2016-10" db="EMBL/GenBank/DDBJ databases">
        <title>Genome sequence of the ascomycete fungus Penicillium subrubescens.</title>
        <authorList>
            <person name="De Vries R.P."/>
            <person name="Peng M."/>
            <person name="Dilokpimol A."/>
            <person name="Hilden K."/>
            <person name="Makela M.R."/>
            <person name="Grigoriev I."/>
            <person name="Riley R."/>
            <person name="Granchi Z."/>
        </authorList>
    </citation>
    <scope>NUCLEOTIDE SEQUENCE [LARGE SCALE GENOMIC DNA]</scope>
    <source>
        <strain evidence="8 9">CBS 132785</strain>
    </source>
</reference>
<comment type="catalytic activity">
    <reaction evidence="4">
        <text>glycyl-tRNA(Ala) + H2O = tRNA(Ala) + glycine + H(+)</text>
        <dbReference type="Rhea" id="RHEA:53744"/>
        <dbReference type="Rhea" id="RHEA-COMP:9657"/>
        <dbReference type="Rhea" id="RHEA-COMP:13640"/>
        <dbReference type="ChEBI" id="CHEBI:15377"/>
        <dbReference type="ChEBI" id="CHEBI:15378"/>
        <dbReference type="ChEBI" id="CHEBI:57305"/>
        <dbReference type="ChEBI" id="CHEBI:78442"/>
        <dbReference type="ChEBI" id="CHEBI:78522"/>
        <dbReference type="EC" id="3.1.1.96"/>
    </reaction>
</comment>
<dbReference type="GO" id="GO:0000049">
    <property type="term" value="F:tRNA binding"/>
    <property type="evidence" value="ECO:0007669"/>
    <property type="project" value="UniProtKB-KW"/>
</dbReference>
<proteinExistence type="inferred from homology"/>
<protein>
    <recommendedName>
        <fullName evidence="3 6">D-aminoacyl-tRNA deacylase</fullName>
        <ecNumber evidence="2 6">3.1.1.96</ecNumber>
    </recommendedName>
</protein>
<sequence length="272" mass="30713">MGVKVVFLRGVALRKKAQIGGKTVEWSSRRPVEWKASMMPDEEGGQHLTRRSKVAAQTRELRQLRVFVAFVIQRVKSASVTVDSELISSIGKGLLVFAGVGKDDTEKEAENLVNKVLKAKFWPDENGAQWKKNVQDIEGEVLCVSQFTLYGKMKKGNKPDFHDAADPTTARKLYDHFYNKMRENYVPDRVKNGVFQAMMDVELKNDGPVGVDYRSEDAAVTIEIDTNLPKKEPKEPKDQKKEKGDKGKGKDNEDDSETRHVFEFKLPAELLA</sequence>
<dbReference type="Gene3D" id="3.50.80.10">
    <property type="entry name" value="D-tyrosyl-tRNA(Tyr) deacylase"/>
    <property type="match status" value="1"/>
</dbReference>
<keyword evidence="6" id="KW-0820">tRNA-binding</keyword>
<dbReference type="NCBIfam" id="TIGR00256">
    <property type="entry name" value="D-aminoacyl-tRNA deacylase"/>
    <property type="match status" value="1"/>
</dbReference>
<dbReference type="GO" id="GO:0106026">
    <property type="term" value="F:Gly-tRNA(Ala) deacylase activity"/>
    <property type="evidence" value="ECO:0007669"/>
    <property type="project" value="RHEA"/>
</dbReference>
<dbReference type="GO" id="GO:0051500">
    <property type="term" value="F:D-tyrosyl-tRNA(Tyr) deacylase activity"/>
    <property type="evidence" value="ECO:0007669"/>
    <property type="project" value="TreeGrafter"/>
</dbReference>
<comment type="similarity">
    <text evidence="1 6">Belongs to the DTD family.</text>
</comment>
<gene>
    <name evidence="8" type="ORF">PENSUB_10023</name>
</gene>
<accession>A0A1Q5TAF9</accession>
<dbReference type="EMBL" id="MNBE01000695">
    <property type="protein sequence ID" value="OKO97229.1"/>
    <property type="molecule type" value="Genomic_DNA"/>
</dbReference>
<evidence type="ECO:0000256" key="1">
    <source>
        <dbReference type="ARBA" id="ARBA00009673"/>
    </source>
</evidence>
<dbReference type="AlphaFoldDB" id="A0A1Q5TAF9"/>
<evidence type="ECO:0000256" key="7">
    <source>
        <dbReference type="SAM" id="MobiDB-lite"/>
    </source>
</evidence>
<keyword evidence="6" id="KW-0963">Cytoplasm</keyword>
<dbReference type="SUPFAM" id="SSF69500">
    <property type="entry name" value="DTD-like"/>
    <property type="match status" value="1"/>
</dbReference>
<evidence type="ECO:0000256" key="4">
    <source>
        <dbReference type="ARBA" id="ARBA00047676"/>
    </source>
</evidence>
<keyword evidence="9" id="KW-1185">Reference proteome</keyword>
<dbReference type="HAMAP" id="MF_00518">
    <property type="entry name" value="Deacylase_Dtd"/>
    <property type="match status" value="1"/>
</dbReference>
<keyword evidence="6" id="KW-0378">Hydrolase</keyword>
<dbReference type="InterPro" id="IPR003732">
    <property type="entry name" value="Daa-tRNA_deacyls_DTD"/>
</dbReference>